<name>A0A426YUG6_ENSVE</name>
<organism evidence="2 3">
    <name type="scientific">Ensete ventricosum</name>
    <name type="common">Abyssinian banana</name>
    <name type="synonym">Musa ensete</name>
    <dbReference type="NCBI Taxonomy" id="4639"/>
    <lineage>
        <taxon>Eukaryota</taxon>
        <taxon>Viridiplantae</taxon>
        <taxon>Streptophyta</taxon>
        <taxon>Embryophyta</taxon>
        <taxon>Tracheophyta</taxon>
        <taxon>Spermatophyta</taxon>
        <taxon>Magnoliopsida</taxon>
        <taxon>Liliopsida</taxon>
        <taxon>Zingiberales</taxon>
        <taxon>Musaceae</taxon>
        <taxon>Ensete</taxon>
    </lineage>
</organism>
<dbReference type="EMBL" id="AMZH03010126">
    <property type="protein sequence ID" value="RRT55359.1"/>
    <property type="molecule type" value="Genomic_DNA"/>
</dbReference>
<evidence type="ECO:0000256" key="1">
    <source>
        <dbReference type="SAM" id="MobiDB-lite"/>
    </source>
</evidence>
<protein>
    <submittedName>
        <fullName evidence="2">Uncharacterized protein</fullName>
    </submittedName>
</protein>
<reference evidence="2 3" key="1">
    <citation type="journal article" date="2014" name="Agronomy (Basel)">
        <title>A Draft Genome Sequence for Ensete ventricosum, the Drought-Tolerant Tree Against Hunger.</title>
        <authorList>
            <person name="Harrison J."/>
            <person name="Moore K.A."/>
            <person name="Paszkiewicz K."/>
            <person name="Jones T."/>
            <person name="Grant M."/>
            <person name="Ambacheew D."/>
            <person name="Muzemil S."/>
            <person name="Studholme D.J."/>
        </authorList>
    </citation>
    <scope>NUCLEOTIDE SEQUENCE [LARGE SCALE GENOMIC DNA]</scope>
</reference>
<feature type="region of interest" description="Disordered" evidence="1">
    <location>
        <begin position="1"/>
        <end position="35"/>
    </location>
</feature>
<gene>
    <name evidence="2" type="ORF">B296_00008169</name>
</gene>
<comment type="caution">
    <text evidence="2">The sequence shown here is derived from an EMBL/GenBank/DDBJ whole genome shotgun (WGS) entry which is preliminary data.</text>
</comment>
<feature type="compositionally biased region" description="Basic and acidic residues" evidence="1">
    <location>
        <begin position="1"/>
        <end position="25"/>
    </location>
</feature>
<feature type="region of interest" description="Disordered" evidence="1">
    <location>
        <begin position="336"/>
        <end position="389"/>
    </location>
</feature>
<sequence>MDGNEESYKREAESIREATRERETIPEESATSDGHRTDVMITRGTRGVGVPRGARSSLFSNDENRKVPNLSGSVTQYVSPSLICTLTTISSMNPTARLFSLGIGLLGSRLPSALPKEARNAQTVRKIWTSRPVCMGRRSCKIAGRKVSNPGVFVGPNMSDWRSPCALARPRSSWRRGSEAELGGGSSWVRIGRVGFRRDLSDGQVSLVVDFAIPLLRRGAGAFIVTVAGRSYLRSSPSLSLTMPSVVLVAKRASCFLQLGYVDLGHLTRVRSAVRLLTPPCLCQACSNVSGRPRWRGSSGNDPTEQELRRWNGRVLYPGVDPNELGLGGCSGDGLAEGANSGTNPGDLAERANSGEVADLGFPQHQVARPDEPRAHSAVVKSGDNPFRS</sequence>
<proteinExistence type="predicted"/>
<accession>A0A426YUG6</accession>
<evidence type="ECO:0000313" key="2">
    <source>
        <dbReference type="EMBL" id="RRT55359.1"/>
    </source>
</evidence>
<evidence type="ECO:0000313" key="3">
    <source>
        <dbReference type="Proteomes" id="UP000287651"/>
    </source>
</evidence>
<dbReference type="AlphaFoldDB" id="A0A426YUG6"/>
<dbReference type="Proteomes" id="UP000287651">
    <property type="component" value="Unassembled WGS sequence"/>
</dbReference>